<evidence type="ECO:0000256" key="1">
    <source>
        <dbReference type="ARBA" id="ARBA00022729"/>
    </source>
</evidence>
<name>A0A9N8CTU0_9ENTR</name>
<evidence type="ECO:0000259" key="4">
    <source>
        <dbReference type="Pfam" id="PF10531"/>
    </source>
</evidence>
<dbReference type="AlphaFoldDB" id="A0A9N8CTU0"/>
<organism evidence="5 6">
    <name type="scientific">Citrobacter werkmanii</name>
    <dbReference type="NCBI Taxonomy" id="67827"/>
    <lineage>
        <taxon>Bacteria</taxon>
        <taxon>Pseudomonadati</taxon>
        <taxon>Pseudomonadota</taxon>
        <taxon>Gammaproteobacteria</taxon>
        <taxon>Enterobacterales</taxon>
        <taxon>Enterobacteriaceae</taxon>
        <taxon>Citrobacter</taxon>
        <taxon>Citrobacter freundii complex</taxon>
    </lineage>
</organism>
<dbReference type="InterPro" id="IPR019554">
    <property type="entry name" value="Soluble_ligand-bd"/>
</dbReference>
<dbReference type="Pfam" id="PF10531">
    <property type="entry name" value="SLBB"/>
    <property type="match status" value="1"/>
</dbReference>
<gene>
    <name evidence="5" type="primary">kpsD</name>
    <name evidence="5" type="ORF">GHA_05584</name>
</gene>
<dbReference type="InterPro" id="IPR049712">
    <property type="entry name" value="Poly_export"/>
</dbReference>
<dbReference type="Gene3D" id="3.10.560.10">
    <property type="entry name" value="Outer membrane lipoprotein wza domain like"/>
    <property type="match status" value="2"/>
</dbReference>
<evidence type="ECO:0000256" key="2">
    <source>
        <dbReference type="SAM" id="SignalP"/>
    </source>
</evidence>
<dbReference type="Gene3D" id="3.30.1950.10">
    <property type="entry name" value="wza like domain"/>
    <property type="match status" value="1"/>
</dbReference>
<accession>A0A9N8CTU0</accession>
<feature type="signal peptide" evidence="2">
    <location>
        <begin position="1"/>
        <end position="19"/>
    </location>
</feature>
<comment type="caution">
    <text evidence="5">The sequence shown here is derived from an EMBL/GenBank/DDBJ whole genome shotgun (WGS) entry which is preliminary data.</text>
</comment>
<evidence type="ECO:0000259" key="3">
    <source>
        <dbReference type="Pfam" id="PF02563"/>
    </source>
</evidence>
<feature type="domain" description="Polysaccharide export protein N-terminal" evidence="3">
    <location>
        <begin position="89"/>
        <end position="159"/>
    </location>
</feature>
<dbReference type="GO" id="GO:0015159">
    <property type="term" value="F:polysaccharide transmembrane transporter activity"/>
    <property type="evidence" value="ECO:0007669"/>
    <property type="project" value="InterPro"/>
</dbReference>
<sequence length="559" mass="59938">MTMKLVKSALVILACQAAAASAVGISADPNLTGAAPLPSIISGKSGETPVVSGFDDTPTPLPAVENSRMFGAQLFTATSAAGGTSIGFNPSYVIGLGDTIQVRLWGAFNFEGALTVDPKGNIFLPNVGPLKVTGVTNAQLNSLVESKIKEVYQANVNVYASLLQAQPVKVFVTGYVRNPGLYGGVASDSLLNYLSKAGGVDSDRGSYVDIIVKRGTKVRSRVNLYEFLLNGQLGLSQFVDGDTIVVGPRQHTFSVEGDVFNGYDFEFANSSIPVTEALSWARPKPGATHMTIIRQQGTMKRSEYFPLSSAAGRMLQDGDKLIISSDRYAGTIQVRIDGAHSGEHAVVLPYGASMRQVIAQIRPNSMSQLNAIQLYRRSVAERQKEMLTVSLQKLEQASLSAQSATQEEARLRMQEAQLVSRFVAKARTVVPKGEVVLNEANIDSVLLEDGDVIVIPEKSSLVMVHGEVLFPNAVSWEKGMDADDYIKKCGGLTQKSSKAKIIVIRQNGETLSASDAGSLKPGDEIMVLPNYETKNIEVTRGISTILYQLAVAAKVILDF</sequence>
<dbReference type="PANTHER" id="PTHR33619">
    <property type="entry name" value="POLYSACCHARIDE EXPORT PROTEIN GFCE-RELATED"/>
    <property type="match status" value="1"/>
</dbReference>
<proteinExistence type="predicted"/>
<feature type="chain" id="PRO_5040347345" evidence="2">
    <location>
        <begin position="20"/>
        <end position="559"/>
    </location>
</feature>
<protein>
    <submittedName>
        <fullName evidence="5">Polysialic acid transport protein kpsD</fullName>
    </submittedName>
</protein>
<dbReference type="PANTHER" id="PTHR33619:SF3">
    <property type="entry name" value="POLYSACCHARIDE EXPORT PROTEIN GFCE-RELATED"/>
    <property type="match status" value="1"/>
</dbReference>
<keyword evidence="1 2" id="KW-0732">Signal</keyword>
<reference evidence="5" key="1">
    <citation type="submission" date="2020-05" db="EMBL/GenBank/DDBJ databases">
        <authorList>
            <person name="Delgado-Blas J."/>
        </authorList>
    </citation>
    <scope>NUCLEOTIDE SEQUENCE</scope>
    <source>
        <strain evidence="5">BB1459</strain>
    </source>
</reference>
<evidence type="ECO:0000313" key="6">
    <source>
        <dbReference type="Proteomes" id="UP000834503"/>
    </source>
</evidence>
<feature type="domain" description="Soluble ligand binding" evidence="4">
    <location>
        <begin position="462"/>
        <end position="509"/>
    </location>
</feature>
<evidence type="ECO:0000313" key="5">
    <source>
        <dbReference type="EMBL" id="CAB5608268.1"/>
    </source>
</evidence>
<dbReference type="Proteomes" id="UP000834503">
    <property type="component" value="Unassembled WGS sequence"/>
</dbReference>
<dbReference type="EMBL" id="CAHPQX010000053">
    <property type="protein sequence ID" value="CAB5608268.1"/>
    <property type="molecule type" value="Genomic_DNA"/>
</dbReference>
<dbReference type="Pfam" id="PF02563">
    <property type="entry name" value="Poly_export"/>
    <property type="match status" value="1"/>
</dbReference>
<dbReference type="InterPro" id="IPR003715">
    <property type="entry name" value="Poly_export_N"/>
</dbReference>